<evidence type="ECO:0008006" key="3">
    <source>
        <dbReference type="Google" id="ProtNLM"/>
    </source>
</evidence>
<protein>
    <recommendedName>
        <fullName evidence="3">Uracil-DNA glycosylase-like domain-containing protein</fullName>
    </recommendedName>
</protein>
<reference evidence="1" key="1">
    <citation type="journal article" date="2021" name="PeerJ">
        <title>Extensive microbial diversity within the chicken gut microbiome revealed by metagenomics and culture.</title>
        <authorList>
            <person name="Gilroy R."/>
            <person name="Ravi A."/>
            <person name="Getino M."/>
            <person name="Pursley I."/>
            <person name="Horton D.L."/>
            <person name="Alikhan N.F."/>
            <person name="Baker D."/>
            <person name="Gharbi K."/>
            <person name="Hall N."/>
            <person name="Watson M."/>
            <person name="Adriaenssens E.M."/>
            <person name="Foster-Nyarko E."/>
            <person name="Jarju S."/>
            <person name="Secka A."/>
            <person name="Antonio M."/>
            <person name="Oren A."/>
            <person name="Chaudhuri R.R."/>
            <person name="La Ragione R."/>
            <person name="Hildebrand F."/>
            <person name="Pallen M.J."/>
        </authorList>
    </citation>
    <scope>NUCLEOTIDE SEQUENCE</scope>
    <source>
        <strain evidence="1">811</strain>
    </source>
</reference>
<evidence type="ECO:0000313" key="2">
    <source>
        <dbReference type="Proteomes" id="UP000824204"/>
    </source>
</evidence>
<dbReference type="Proteomes" id="UP000824204">
    <property type="component" value="Unassembled WGS sequence"/>
</dbReference>
<name>A0A9D1V8B5_9FIRM</name>
<sequence length="252" mass="29648">MSNTSFEEQLDKMDFFRSHPSLKPFIGKNYTENEAGIRILLVGESHYVENPLPQITRESLLNDWWSENPPLINDISWYTTRGTIHNFMFGEPVRSYSLFREPCKVYNDCFLHGKYQSTEEIRSLFDSFAYMNYFQMPALYERISLWKSLLIFNNETNKVHPLSSEIWDKTEKISNEVFLSVAEILKPDKIVFLSTEAYNAFKRQNETYDTDKIFATVHPTCAWWNREMKSGFTGKEALINFFTSLASQRKSI</sequence>
<comment type="caution">
    <text evidence="1">The sequence shown here is derived from an EMBL/GenBank/DDBJ whole genome shotgun (WGS) entry which is preliminary data.</text>
</comment>
<organism evidence="1 2">
    <name type="scientific">Candidatus Borkfalkia faecipullorum</name>
    <dbReference type="NCBI Taxonomy" id="2838510"/>
    <lineage>
        <taxon>Bacteria</taxon>
        <taxon>Bacillati</taxon>
        <taxon>Bacillota</taxon>
        <taxon>Clostridia</taxon>
        <taxon>Christensenellales</taxon>
        <taxon>Christensenellaceae</taxon>
        <taxon>Candidatus Borkfalkia</taxon>
    </lineage>
</organism>
<reference evidence="1" key="2">
    <citation type="submission" date="2021-04" db="EMBL/GenBank/DDBJ databases">
        <authorList>
            <person name="Gilroy R."/>
        </authorList>
    </citation>
    <scope>NUCLEOTIDE SEQUENCE</scope>
    <source>
        <strain evidence="1">811</strain>
    </source>
</reference>
<evidence type="ECO:0000313" key="1">
    <source>
        <dbReference type="EMBL" id="HIX07634.1"/>
    </source>
</evidence>
<dbReference type="AlphaFoldDB" id="A0A9D1V8B5"/>
<gene>
    <name evidence="1" type="ORF">H9741_04120</name>
</gene>
<proteinExistence type="predicted"/>
<dbReference type="EMBL" id="DXFX01000053">
    <property type="protein sequence ID" value="HIX07634.1"/>
    <property type="molecule type" value="Genomic_DNA"/>
</dbReference>
<accession>A0A9D1V8B5</accession>